<dbReference type="GO" id="GO:0030246">
    <property type="term" value="F:carbohydrate binding"/>
    <property type="evidence" value="ECO:0007669"/>
    <property type="project" value="InterPro"/>
</dbReference>
<proteinExistence type="predicted"/>
<feature type="domain" description="Carbohydrate-binding" evidence="2">
    <location>
        <begin position="36"/>
        <end position="190"/>
    </location>
</feature>
<keyword evidence="1" id="KW-0732">Signal</keyword>
<dbReference type="Gene3D" id="2.60.40.1190">
    <property type="match status" value="1"/>
</dbReference>
<dbReference type="GO" id="GO:0004553">
    <property type="term" value="F:hydrolase activity, hydrolyzing O-glycosyl compounds"/>
    <property type="evidence" value="ECO:0007669"/>
    <property type="project" value="InterPro"/>
</dbReference>
<feature type="signal peptide" evidence="1">
    <location>
        <begin position="1"/>
        <end position="18"/>
    </location>
</feature>
<feature type="domain" description="DUF5916" evidence="3">
    <location>
        <begin position="228"/>
        <end position="798"/>
    </location>
</feature>
<name>A0A238VDH0_9FLAO</name>
<dbReference type="SUPFAM" id="SSF49344">
    <property type="entry name" value="CBD9-like"/>
    <property type="match status" value="1"/>
</dbReference>
<feature type="chain" id="PRO_5012647182" evidence="1">
    <location>
        <begin position="19"/>
        <end position="799"/>
    </location>
</feature>
<dbReference type="AlphaFoldDB" id="A0A238VDH0"/>
<dbReference type="Proteomes" id="UP000198412">
    <property type="component" value="Unassembled WGS sequence"/>
</dbReference>
<dbReference type="Pfam" id="PF19313">
    <property type="entry name" value="DUF5916"/>
    <property type="match status" value="1"/>
</dbReference>
<dbReference type="Pfam" id="PF06452">
    <property type="entry name" value="CBM9_1"/>
    <property type="match status" value="1"/>
</dbReference>
<evidence type="ECO:0000313" key="4">
    <source>
        <dbReference type="EMBL" id="SNR31579.1"/>
    </source>
</evidence>
<dbReference type="EMBL" id="FZNX01000001">
    <property type="protein sequence ID" value="SNR31579.1"/>
    <property type="molecule type" value="Genomic_DNA"/>
</dbReference>
<sequence length="799" mass="91558">MKKVFLALSLFCIISIFAQENKKTVISKRVDNPPKIDGVLDDSAWQATDVAKDFVMFQPGDGTKERQDKKTTVKVIYDNNAIYFGATMYDDSPEDIAMQFGGRDQFGQTDFILISLNPNNDGLNDTEFIVMSTGAQADSKVSSGREDFSWNAVWESKVVINDNSWVAEIKIPYSALRFSNSNIQTWGINFIRKINNINEEYVWNYIDKKIGIFTQYSGLLEGIENIKPPTRLNFSPYATLSYTTFDGENNFETNFGMDLKYGINESFTLDATLIPDFGQTAFDEQVLNLGPFEQRYQEQRPFFTEGTELFSKGGLFYSRRVGNTPINYSDIEDNLNNNEEIIDNPSKVNMLNAVKVSGRTKGGLGIGFFNAITEKTSAKIKNLDSDEIISIITEPLANYNVLVLDQQFNKNSSISLVNTNVLRDGIFRDANVTALIFDIADKENKYKVSGNLKMSNVLENSENTAGYAGFLRLAKTHGNVQYGAGHWRADDKYDYNDLGFQRRNNYSNYFSFISYRIFEPTKNFNNFRINLEASTRYRNSGEYSENNFELDAFFITKNRLAFGGGIETGIGKQYDFYEPRVEDRFFKQNPVSESSAWISTDYRKKLAIDLRGEYAFRYDSEGRYIGINVSPRFRFSDKFSMIYSLDISKLTNENGYVEELSNGDIIFGNRDFKSVTNSISGKLSFNIKSSVELSFRHYWSPVVYDSQYSFLNDLGTLENHSYSANNDINYNIWNFDLNYSWQFAPGSQLVALYRNTIFNEDQFSGLKFHKNLKNLFKEPITNNISVKFIYFLDYNKLKA</sequence>
<evidence type="ECO:0000259" key="3">
    <source>
        <dbReference type="Pfam" id="PF19313"/>
    </source>
</evidence>
<protein>
    <submittedName>
        <fullName evidence="4">Carbohydrate family 9 binding domain-like</fullName>
    </submittedName>
</protein>
<reference evidence="5" key="1">
    <citation type="submission" date="2017-06" db="EMBL/GenBank/DDBJ databases">
        <authorList>
            <person name="Varghese N."/>
            <person name="Submissions S."/>
        </authorList>
    </citation>
    <scope>NUCLEOTIDE SEQUENCE [LARGE SCALE GENOMIC DNA]</scope>
    <source>
        <strain evidence="5">DSM 27993</strain>
    </source>
</reference>
<dbReference type="OrthoDB" id="9786766at2"/>
<dbReference type="InterPro" id="IPR010502">
    <property type="entry name" value="Carb-bd_dom_fam9"/>
</dbReference>
<evidence type="ECO:0000259" key="2">
    <source>
        <dbReference type="Pfam" id="PF06452"/>
    </source>
</evidence>
<accession>A0A238VDH0</accession>
<evidence type="ECO:0000256" key="1">
    <source>
        <dbReference type="SAM" id="SignalP"/>
    </source>
</evidence>
<dbReference type="RefSeq" id="WP_089376587.1">
    <property type="nucleotide sequence ID" value="NZ_FZNX01000001.1"/>
</dbReference>
<dbReference type="InterPro" id="IPR045670">
    <property type="entry name" value="DUF5916"/>
</dbReference>
<organism evidence="4 5">
    <name type="scientific">Lutibacter flavus</name>
    <dbReference type="NCBI Taxonomy" id="691689"/>
    <lineage>
        <taxon>Bacteria</taxon>
        <taxon>Pseudomonadati</taxon>
        <taxon>Bacteroidota</taxon>
        <taxon>Flavobacteriia</taxon>
        <taxon>Flavobacteriales</taxon>
        <taxon>Flavobacteriaceae</taxon>
        <taxon>Lutibacter</taxon>
    </lineage>
</organism>
<gene>
    <name evidence="4" type="ORF">SAMN04488111_0217</name>
</gene>
<dbReference type="CDD" id="cd09618">
    <property type="entry name" value="CBM9_like_2"/>
    <property type="match status" value="1"/>
</dbReference>
<keyword evidence="5" id="KW-1185">Reference proteome</keyword>
<evidence type="ECO:0000313" key="5">
    <source>
        <dbReference type="Proteomes" id="UP000198412"/>
    </source>
</evidence>
<dbReference type="GO" id="GO:0016052">
    <property type="term" value="P:carbohydrate catabolic process"/>
    <property type="evidence" value="ECO:0007669"/>
    <property type="project" value="InterPro"/>
</dbReference>